<feature type="compositionally biased region" description="Low complexity" evidence="1">
    <location>
        <begin position="571"/>
        <end position="584"/>
    </location>
</feature>
<reference evidence="4" key="1">
    <citation type="submission" date="2013-03" db="EMBL/GenBank/DDBJ databases">
        <title>The Genome Sequence of Anopheles dirus WRAIR2.</title>
        <authorList>
            <consortium name="The Broad Institute Genomics Platform"/>
            <person name="Neafsey D.E."/>
            <person name="Walton C."/>
            <person name="Walker B."/>
            <person name="Young S.K."/>
            <person name="Zeng Q."/>
            <person name="Gargeya S."/>
            <person name="Fitzgerald M."/>
            <person name="Haas B."/>
            <person name="Abouelleil A."/>
            <person name="Allen A.W."/>
            <person name="Alvarado L."/>
            <person name="Arachchi H.M."/>
            <person name="Berlin A.M."/>
            <person name="Chapman S.B."/>
            <person name="Gainer-Dewar J."/>
            <person name="Goldberg J."/>
            <person name="Griggs A."/>
            <person name="Gujja S."/>
            <person name="Hansen M."/>
            <person name="Howarth C."/>
            <person name="Imamovic A."/>
            <person name="Ireland A."/>
            <person name="Larimer J."/>
            <person name="McCowan C."/>
            <person name="Murphy C."/>
            <person name="Pearson M."/>
            <person name="Poon T.W."/>
            <person name="Priest M."/>
            <person name="Roberts A."/>
            <person name="Saif S."/>
            <person name="Shea T."/>
            <person name="Sisk P."/>
            <person name="Sykes S."/>
            <person name="Wortman J."/>
            <person name="Nusbaum C."/>
            <person name="Birren B."/>
        </authorList>
    </citation>
    <scope>NUCLEOTIDE SEQUENCE [LARGE SCALE GENOMIC DNA]</scope>
    <source>
        <strain evidence="4">WRAIR2</strain>
    </source>
</reference>
<dbReference type="EnsemblMetazoa" id="ADIR003321-RA">
    <property type="protein sequence ID" value="ADIR003321-PA"/>
    <property type="gene ID" value="ADIR003321"/>
</dbReference>
<dbReference type="InterPro" id="IPR051647">
    <property type="entry name" value="Mediator_comp_sub12"/>
</dbReference>
<dbReference type="Pfam" id="PF16090">
    <property type="entry name" value="DUF4819"/>
    <property type="match status" value="1"/>
</dbReference>
<dbReference type="InterPro" id="IPR032147">
    <property type="entry name" value="Cic_dom"/>
</dbReference>
<feature type="compositionally biased region" description="Low complexity" evidence="1">
    <location>
        <begin position="457"/>
        <end position="472"/>
    </location>
</feature>
<dbReference type="Proteomes" id="UP000075884">
    <property type="component" value="Unassembled WGS sequence"/>
</dbReference>
<dbReference type="GO" id="GO:0003713">
    <property type="term" value="F:transcription coactivator activity"/>
    <property type="evidence" value="ECO:0007669"/>
    <property type="project" value="TreeGrafter"/>
</dbReference>
<dbReference type="STRING" id="7168.A0A182N6P8"/>
<organism evidence="3 4">
    <name type="scientific">Anopheles dirus</name>
    <dbReference type="NCBI Taxonomy" id="7168"/>
    <lineage>
        <taxon>Eukaryota</taxon>
        <taxon>Metazoa</taxon>
        <taxon>Ecdysozoa</taxon>
        <taxon>Arthropoda</taxon>
        <taxon>Hexapoda</taxon>
        <taxon>Insecta</taxon>
        <taxon>Pterygota</taxon>
        <taxon>Neoptera</taxon>
        <taxon>Endopterygota</taxon>
        <taxon>Diptera</taxon>
        <taxon>Nematocera</taxon>
        <taxon>Culicoidea</taxon>
        <taxon>Culicidae</taxon>
        <taxon>Anophelinae</taxon>
        <taxon>Anopheles</taxon>
    </lineage>
</organism>
<dbReference type="VEuPathDB" id="VectorBase:ADIR003321"/>
<evidence type="ECO:0000313" key="4">
    <source>
        <dbReference type="Proteomes" id="UP000075884"/>
    </source>
</evidence>
<feature type="region of interest" description="Disordered" evidence="1">
    <location>
        <begin position="446"/>
        <end position="472"/>
    </location>
</feature>
<dbReference type="GO" id="GO:0016592">
    <property type="term" value="C:mediator complex"/>
    <property type="evidence" value="ECO:0007669"/>
    <property type="project" value="TreeGrafter"/>
</dbReference>
<feature type="domain" description="Protein capicua homolog-like" evidence="2">
    <location>
        <begin position="254"/>
        <end position="341"/>
    </location>
</feature>
<feature type="region of interest" description="Disordered" evidence="1">
    <location>
        <begin position="1"/>
        <end position="142"/>
    </location>
</feature>
<reference evidence="3" key="2">
    <citation type="submission" date="2020-05" db="UniProtKB">
        <authorList>
            <consortium name="EnsemblMetazoa"/>
        </authorList>
    </citation>
    <scope>IDENTIFICATION</scope>
    <source>
        <strain evidence="3">WRAIR2</strain>
    </source>
</reference>
<accession>A0A182N6P8</accession>
<dbReference type="PANTHER" id="PTHR46007">
    <property type="entry name" value="MEDIATOR OF RNA POLYMERASE II TRANSCRIPTION SUBUNIT 12"/>
    <property type="match status" value="1"/>
</dbReference>
<feature type="region of interest" description="Disordered" evidence="1">
    <location>
        <begin position="571"/>
        <end position="618"/>
    </location>
</feature>
<dbReference type="GO" id="GO:0045944">
    <property type="term" value="P:positive regulation of transcription by RNA polymerase II"/>
    <property type="evidence" value="ECO:0007669"/>
    <property type="project" value="TreeGrafter"/>
</dbReference>
<name>A0A182N6P8_9DIPT</name>
<dbReference type="PANTHER" id="PTHR46007:SF12">
    <property type="entry name" value="C2H2-TYPE DOMAIN-CONTAINING PROTEIN-RELATED"/>
    <property type="match status" value="1"/>
</dbReference>
<protein>
    <submittedName>
        <fullName evidence="3">DUF4819 domain-containing protein</fullName>
    </submittedName>
</protein>
<keyword evidence="4" id="KW-1185">Reference proteome</keyword>
<evidence type="ECO:0000259" key="2">
    <source>
        <dbReference type="Pfam" id="PF16090"/>
    </source>
</evidence>
<feature type="compositionally biased region" description="Pro residues" evidence="1">
    <location>
        <begin position="35"/>
        <end position="45"/>
    </location>
</feature>
<dbReference type="AlphaFoldDB" id="A0A182N6P8"/>
<feature type="region of interest" description="Disordered" evidence="1">
    <location>
        <begin position="512"/>
        <end position="535"/>
    </location>
</feature>
<sequence>MQAEKSAHQSATPRQHPKKRKFDLAELEEMESHRPVPPPPLPAPPAMSSDSGVKSVVAPPQPMDTTGDGEGGVPSSREEEQDDPNSSSTYEKARSTGENTAIFKNGELDRGGGNLGGAIDTSSQLQQHAHPTQQQQHHHQQVIGHNRQILLAVDPLTIRHQQQQQQQQVLRLQQSSSPADAYYVSSKKLYTTTPSYGEWINHRVLARRKDVYDSGRIRGTAAPGTVVIGFDQPEGSHQTYEGVLDDTAAHRQQDIIDDVCPALADLQPGVRVCVRATCVHPHPVTSTGGDVFIEGIVKEVHGNKKQFSVQIGGADDKQEIRIVKRVDMRLLKPPWWDELEDALDNFSSHTIDRRVDSHHRTLLQQDGGVAIGAKSQQPQQQQSAIVSYVLANSDHLHGNGGAGASQLVCSGSNATTAQPSTTIIYTGGAPYKNSISITQGRGVASTGLRYDPSAAGAPQSQEASPQKQQQLHVPLQLQHVLPPGGGQEQQHHYRSAATSPFQSVQLVIGADQDRDGSDGTAATAGHYGGSSGAHPRSHVLHHPGSHSVQIGMAPAPAHSGNTIVPLVVASGSSGGAVSSNSSSVLRTLSPDDLRITNRSYDNESDDEVRSSFPMDGGT</sequence>
<evidence type="ECO:0000256" key="1">
    <source>
        <dbReference type="SAM" id="MobiDB-lite"/>
    </source>
</evidence>
<evidence type="ECO:0000313" key="3">
    <source>
        <dbReference type="EnsemblMetazoa" id="ADIR003321-PA"/>
    </source>
</evidence>
<proteinExistence type="predicted"/>
<feature type="compositionally biased region" description="Low complexity" evidence="1">
    <location>
        <begin position="124"/>
        <end position="135"/>
    </location>
</feature>